<evidence type="ECO:0000313" key="3">
    <source>
        <dbReference type="Proteomes" id="UP000659654"/>
    </source>
</evidence>
<dbReference type="EMBL" id="CAJFCV020000004">
    <property type="protein sequence ID" value="CAG9114189.1"/>
    <property type="molecule type" value="Genomic_DNA"/>
</dbReference>
<feature type="transmembrane region" description="Helical" evidence="1">
    <location>
        <begin position="84"/>
        <end position="102"/>
    </location>
</feature>
<evidence type="ECO:0000313" key="2">
    <source>
        <dbReference type="EMBL" id="CAD5225182.1"/>
    </source>
</evidence>
<evidence type="ECO:0000256" key="1">
    <source>
        <dbReference type="SAM" id="Phobius"/>
    </source>
</evidence>
<comment type="caution">
    <text evidence="2">The sequence shown here is derived from an EMBL/GenBank/DDBJ whole genome shotgun (WGS) entry which is preliminary data.</text>
</comment>
<name>A0A7I8XE61_BURXY</name>
<dbReference type="EMBL" id="CAJFDI010000004">
    <property type="protein sequence ID" value="CAD5225182.1"/>
    <property type="molecule type" value="Genomic_DNA"/>
</dbReference>
<keyword evidence="3" id="KW-1185">Reference proteome</keyword>
<protein>
    <submittedName>
        <fullName evidence="2">(pine wood nematode) hypothetical protein</fullName>
    </submittedName>
</protein>
<gene>
    <name evidence="2" type="ORF">BXYJ_LOCUS8416</name>
</gene>
<dbReference type="AlphaFoldDB" id="A0A7I8XE61"/>
<organism evidence="2 3">
    <name type="scientific">Bursaphelenchus xylophilus</name>
    <name type="common">Pinewood nematode worm</name>
    <name type="synonym">Aphelenchoides xylophilus</name>
    <dbReference type="NCBI Taxonomy" id="6326"/>
    <lineage>
        <taxon>Eukaryota</taxon>
        <taxon>Metazoa</taxon>
        <taxon>Ecdysozoa</taxon>
        <taxon>Nematoda</taxon>
        <taxon>Chromadorea</taxon>
        <taxon>Rhabditida</taxon>
        <taxon>Tylenchina</taxon>
        <taxon>Tylenchomorpha</taxon>
        <taxon>Aphelenchoidea</taxon>
        <taxon>Aphelenchoididae</taxon>
        <taxon>Bursaphelenchus</taxon>
    </lineage>
</organism>
<proteinExistence type="predicted"/>
<sequence length="149" mass="17103">MTKRKKLELFKRIRHPHAQSLITAISDILGFLFLMIFTCPALYKVEIHSSKNCLENGFFRLYLAGLICSILLLIGAICKAITPYFIYISFKIVFIIMFPTQLMHDGSYEKAKNSEHALALFYGGLVFSRNQVSIGEEEEGENEEDQWSQ</sequence>
<reference evidence="2" key="1">
    <citation type="submission" date="2020-09" db="EMBL/GenBank/DDBJ databases">
        <authorList>
            <person name="Kikuchi T."/>
        </authorList>
    </citation>
    <scope>NUCLEOTIDE SEQUENCE</scope>
    <source>
        <strain evidence="2">Ka4C1</strain>
    </source>
</reference>
<keyword evidence="1" id="KW-1133">Transmembrane helix</keyword>
<dbReference type="Proteomes" id="UP000582659">
    <property type="component" value="Unassembled WGS sequence"/>
</dbReference>
<keyword evidence="1" id="KW-0812">Transmembrane</keyword>
<feature type="transmembrane region" description="Helical" evidence="1">
    <location>
        <begin position="21"/>
        <end position="43"/>
    </location>
</feature>
<dbReference type="Proteomes" id="UP000659654">
    <property type="component" value="Unassembled WGS sequence"/>
</dbReference>
<keyword evidence="1" id="KW-0472">Membrane</keyword>
<feature type="transmembrane region" description="Helical" evidence="1">
    <location>
        <begin position="58"/>
        <end position="77"/>
    </location>
</feature>
<accession>A0A7I8XE61</accession>